<keyword evidence="3 6" id="KW-0812">Transmembrane</keyword>
<evidence type="ECO:0000256" key="6">
    <source>
        <dbReference type="SAM" id="Phobius"/>
    </source>
</evidence>
<proteinExistence type="predicted"/>
<dbReference type="SUPFAM" id="SSF81342">
    <property type="entry name" value="Transmembrane di-heme cytochromes"/>
    <property type="match status" value="1"/>
</dbReference>
<dbReference type="Proteomes" id="UP000290172">
    <property type="component" value="Unassembled WGS sequence"/>
</dbReference>
<evidence type="ECO:0000256" key="5">
    <source>
        <dbReference type="ARBA" id="ARBA00023136"/>
    </source>
</evidence>
<feature type="transmembrane region" description="Helical" evidence="6">
    <location>
        <begin position="6"/>
        <end position="27"/>
    </location>
</feature>
<evidence type="ECO:0000313" key="9">
    <source>
        <dbReference type="Proteomes" id="UP000290172"/>
    </source>
</evidence>
<evidence type="ECO:0000313" key="8">
    <source>
        <dbReference type="EMBL" id="RXJ65815.1"/>
    </source>
</evidence>
<dbReference type="InterPro" id="IPR016174">
    <property type="entry name" value="Di-haem_cyt_TM"/>
</dbReference>
<evidence type="ECO:0000259" key="7">
    <source>
        <dbReference type="Pfam" id="PF01292"/>
    </source>
</evidence>
<keyword evidence="2" id="KW-1003">Cell membrane</keyword>
<dbReference type="InterPro" id="IPR011577">
    <property type="entry name" value="Cyt_b561_bac/Ni-Hgenase"/>
</dbReference>
<dbReference type="PANTHER" id="PTHR30485">
    <property type="entry name" value="NI/FE-HYDROGENASE 1 B-TYPE CYTOCHROME SUBUNIT"/>
    <property type="match status" value="1"/>
</dbReference>
<evidence type="ECO:0000256" key="3">
    <source>
        <dbReference type="ARBA" id="ARBA00022692"/>
    </source>
</evidence>
<feature type="transmembrane region" description="Helical" evidence="6">
    <location>
        <begin position="138"/>
        <end position="159"/>
    </location>
</feature>
<reference evidence="8 9" key="1">
    <citation type="submission" date="2017-10" db="EMBL/GenBank/DDBJ databases">
        <title>Genomics of the genus Arcobacter.</title>
        <authorList>
            <person name="Perez-Cataluna A."/>
            <person name="Figueras M.J."/>
        </authorList>
    </citation>
    <scope>NUCLEOTIDE SEQUENCE [LARGE SCALE GENOMIC DNA]</scope>
    <source>
        <strain evidence="8 9">CECT 8993</strain>
    </source>
</reference>
<sequence length="220" mass="25708">MNKNYIWSLPSRVFHWGFVLLIIIAFLSADKDTILIHTISGYLLVLALLFRFSWGVFGPKYSKFRDFPLGIKKAKDFAKNILNPKEEFLGHNPAASYVMLAILIVVAIIIFTGTLAYGSQEAKGFFSFLVKDKVYKHIHEFFANFLYLLIFLHLCGIFIDRVLHKENQTLKSIFNGFKYSKEKESIKLNIFQKIYSFIFLVLFICFFIYLVFDKSNPFLY</sequence>
<evidence type="ECO:0000256" key="1">
    <source>
        <dbReference type="ARBA" id="ARBA00004651"/>
    </source>
</evidence>
<dbReference type="Gene3D" id="1.20.950.20">
    <property type="entry name" value="Transmembrane di-heme cytochromes, Chain C"/>
    <property type="match status" value="1"/>
</dbReference>
<name>A0A4Q0Y7P9_9BACT</name>
<accession>A0A4Q0Y7P9</accession>
<dbReference type="GO" id="GO:0005886">
    <property type="term" value="C:plasma membrane"/>
    <property type="evidence" value="ECO:0007669"/>
    <property type="project" value="UniProtKB-SubCell"/>
</dbReference>
<feature type="domain" description="Cytochrome b561 bacterial/Ni-hydrogenase" evidence="7">
    <location>
        <begin position="7"/>
        <end position="176"/>
    </location>
</feature>
<feature type="transmembrane region" description="Helical" evidence="6">
    <location>
        <begin position="34"/>
        <end position="54"/>
    </location>
</feature>
<dbReference type="AlphaFoldDB" id="A0A4Q0Y7P9"/>
<dbReference type="GO" id="GO:0020037">
    <property type="term" value="F:heme binding"/>
    <property type="evidence" value="ECO:0007669"/>
    <property type="project" value="TreeGrafter"/>
</dbReference>
<dbReference type="RefSeq" id="WP_128983276.1">
    <property type="nucleotide sequence ID" value="NZ_PDKJ01000020.1"/>
</dbReference>
<comment type="subcellular location">
    <subcellularLocation>
        <location evidence="1">Cell membrane</location>
        <topology evidence="1">Multi-pass membrane protein</topology>
    </subcellularLocation>
</comment>
<feature type="transmembrane region" description="Helical" evidence="6">
    <location>
        <begin position="94"/>
        <end position="117"/>
    </location>
</feature>
<dbReference type="EMBL" id="PDKJ01000020">
    <property type="protein sequence ID" value="RXJ65815.1"/>
    <property type="molecule type" value="Genomic_DNA"/>
</dbReference>
<organism evidence="8 9">
    <name type="scientific">Halarcobacter ebronensis</name>
    <dbReference type="NCBI Taxonomy" id="1462615"/>
    <lineage>
        <taxon>Bacteria</taxon>
        <taxon>Pseudomonadati</taxon>
        <taxon>Campylobacterota</taxon>
        <taxon>Epsilonproteobacteria</taxon>
        <taxon>Campylobacterales</taxon>
        <taxon>Arcobacteraceae</taxon>
        <taxon>Halarcobacter</taxon>
    </lineage>
</organism>
<dbReference type="InterPro" id="IPR051542">
    <property type="entry name" value="Hydrogenase_cytochrome"/>
</dbReference>
<dbReference type="Pfam" id="PF01292">
    <property type="entry name" value="Ni_hydr_CYTB"/>
    <property type="match status" value="1"/>
</dbReference>
<evidence type="ECO:0000256" key="2">
    <source>
        <dbReference type="ARBA" id="ARBA00022475"/>
    </source>
</evidence>
<comment type="caution">
    <text evidence="8">The sequence shown here is derived from an EMBL/GenBank/DDBJ whole genome shotgun (WGS) entry which is preliminary data.</text>
</comment>
<protein>
    <submittedName>
        <fullName evidence="8">Cytochrome B</fullName>
    </submittedName>
</protein>
<feature type="transmembrane region" description="Helical" evidence="6">
    <location>
        <begin position="194"/>
        <end position="212"/>
    </location>
</feature>
<evidence type="ECO:0000256" key="4">
    <source>
        <dbReference type="ARBA" id="ARBA00022989"/>
    </source>
</evidence>
<dbReference type="GO" id="GO:0022904">
    <property type="term" value="P:respiratory electron transport chain"/>
    <property type="evidence" value="ECO:0007669"/>
    <property type="project" value="InterPro"/>
</dbReference>
<gene>
    <name evidence="8" type="ORF">CRV08_14210</name>
</gene>
<keyword evidence="5 6" id="KW-0472">Membrane</keyword>
<dbReference type="GO" id="GO:0009055">
    <property type="term" value="F:electron transfer activity"/>
    <property type="evidence" value="ECO:0007669"/>
    <property type="project" value="InterPro"/>
</dbReference>
<keyword evidence="4 6" id="KW-1133">Transmembrane helix</keyword>
<dbReference type="PANTHER" id="PTHR30485:SF2">
    <property type="entry name" value="BLL0597 PROTEIN"/>
    <property type="match status" value="1"/>
</dbReference>